<dbReference type="SUPFAM" id="SSF51445">
    <property type="entry name" value="(Trans)glycosidases"/>
    <property type="match status" value="1"/>
</dbReference>
<keyword evidence="2" id="KW-0378">Hydrolase</keyword>
<dbReference type="InterPro" id="IPR050226">
    <property type="entry name" value="NagZ_Beta-hexosaminidase"/>
</dbReference>
<comment type="similarity">
    <text evidence="1">Belongs to the glycosyl hydrolase 3 family.</text>
</comment>
<evidence type="ECO:0000256" key="2">
    <source>
        <dbReference type="ARBA" id="ARBA00022801"/>
    </source>
</evidence>
<dbReference type="STRING" id="380248.SAMN05216251_12949"/>
<dbReference type="InterPro" id="IPR017853">
    <property type="entry name" value="GH"/>
</dbReference>
<dbReference type="PANTHER" id="PTHR30480:SF14">
    <property type="entry name" value="HYDROLASE, PUTATIVE (AFU_ORTHOLOGUE AFUA_4G13770)-RELATED"/>
    <property type="match status" value="1"/>
</dbReference>
<feature type="chain" id="PRO_5039068932" evidence="5">
    <location>
        <begin position="27"/>
        <end position="374"/>
    </location>
</feature>
<dbReference type="AlphaFoldDB" id="A0A1I2LMD4"/>
<feature type="signal peptide" evidence="5">
    <location>
        <begin position="1"/>
        <end position="26"/>
    </location>
</feature>
<evidence type="ECO:0000259" key="6">
    <source>
        <dbReference type="Pfam" id="PF00933"/>
    </source>
</evidence>
<evidence type="ECO:0000256" key="5">
    <source>
        <dbReference type="SAM" id="SignalP"/>
    </source>
</evidence>
<dbReference type="PROSITE" id="PS51318">
    <property type="entry name" value="TAT"/>
    <property type="match status" value="1"/>
</dbReference>
<dbReference type="InterPro" id="IPR036962">
    <property type="entry name" value="Glyco_hydro_3_N_sf"/>
</dbReference>
<protein>
    <submittedName>
        <fullName evidence="7">Beta-N-acetylhexosaminidase</fullName>
    </submittedName>
</protein>
<evidence type="ECO:0000256" key="1">
    <source>
        <dbReference type="ARBA" id="ARBA00005336"/>
    </source>
</evidence>
<keyword evidence="3" id="KW-0326">Glycosidase</keyword>
<feature type="region of interest" description="Disordered" evidence="4">
    <location>
        <begin position="123"/>
        <end position="147"/>
    </location>
</feature>
<sequence length="374" mass="37818">MNAPRDPAVRRRTLLAAAGAAATAAAVGTDARAAAVSPSALTARQLAGQRVIYSYPGLTPPAALLSAIGEGRAAGVIFFGENIASESQIAAVTAQLAQAAADGPVAAPLLLMTDQEGGLIRRLPGAPSLSEKQIGQSSQAQIDASRAGSGAGQNLSGVGMNVNLAPVLDVFYQAGNFIDRDQRSYSSDPNAVASLGRAFIAAQQTNHVAATAKHFPGLGAATAGQNTDLGPVTLTQSLATLRAVDEVPYRTAITAGVDLVMLSWAVYPALDASRPAGLSATIVQQELRGRLGFTGVTVTDALEAHAISASYSTAQRAVLAAGAGMDLLLCSARDTAQGDSAVTALANAYTGGQLAADAFNAAVQRVTSLRQTLA</sequence>
<dbReference type="PANTHER" id="PTHR30480">
    <property type="entry name" value="BETA-HEXOSAMINIDASE-RELATED"/>
    <property type="match status" value="1"/>
</dbReference>
<dbReference type="GO" id="GO:0005975">
    <property type="term" value="P:carbohydrate metabolic process"/>
    <property type="evidence" value="ECO:0007669"/>
    <property type="project" value="InterPro"/>
</dbReference>
<evidence type="ECO:0000256" key="3">
    <source>
        <dbReference type="ARBA" id="ARBA00023295"/>
    </source>
</evidence>
<evidence type="ECO:0000313" key="7">
    <source>
        <dbReference type="EMBL" id="SFF79630.1"/>
    </source>
</evidence>
<keyword evidence="5" id="KW-0732">Signal</keyword>
<dbReference type="Gene3D" id="3.20.20.300">
    <property type="entry name" value="Glycoside hydrolase, family 3, N-terminal domain"/>
    <property type="match status" value="1"/>
</dbReference>
<keyword evidence="8" id="KW-1185">Reference proteome</keyword>
<dbReference type="Pfam" id="PF00933">
    <property type="entry name" value="Glyco_hydro_3"/>
    <property type="match status" value="1"/>
</dbReference>
<organism evidence="7 8">
    <name type="scientific">Actinacidiphila alni</name>
    <dbReference type="NCBI Taxonomy" id="380248"/>
    <lineage>
        <taxon>Bacteria</taxon>
        <taxon>Bacillati</taxon>
        <taxon>Actinomycetota</taxon>
        <taxon>Actinomycetes</taxon>
        <taxon>Kitasatosporales</taxon>
        <taxon>Streptomycetaceae</taxon>
        <taxon>Actinacidiphila</taxon>
    </lineage>
</organism>
<feature type="compositionally biased region" description="Polar residues" evidence="4">
    <location>
        <begin position="130"/>
        <end position="142"/>
    </location>
</feature>
<dbReference type="GO" id="GO:0009254">
    <property type="term" value="P:peptidoglycan turnover"/>
    <property type="evidence" value="ECO:0007669"/>
    <property type="project" value="TreeGrafter"/>
</dbReference>
<feature type="domain" description="Glycoside hydrolase family 3 N-terminal" evidence="6">
    <location>
        <begin position="67"/>
        <end position="369"/>
    </location>
</feature>
<dbReference type="OrthoDB" id="9805821at2"/>
<name>A0A1I2LMD4_9ACTN</name>
<dbReference type="InterPro" id="IPR001764">
    <property type="entry name" value="Glyco_hydro_3_N"/>
</dbReference>
<dbReference type="EMBL" id="FONG01000029">
    <property type="protein sequence ID" value="SFF79630.1"/>
    <property type="molecule type" value="Genomic_DNA"/>
</dbReference>
<accession>A0A1I2LMD4</accession>
<dbReference type="RefSeq" id="WP_093717394.1">
    <property type="nucleotide sequence ID" value="NZ_FONG01000029.1"/>
</dbReference>
<dbReference type="GO" id="GO:0004553">
    <property type="term" value="F:hydrolase activity, hydrolyzing O-glycosyl compounds"/>
    <property type="evidence" value="ECO:0007669"/>
    <property type="project" value="InterPro"/>
</dbReference>
<proteinExistence type="inferred from homology"/>
<gene>
    <name evidence="7" type="ORF">SAMN05216251_12949</name>
</gene>
<evidence type="ECO:0000313" key="8">
    <source>
        <dbReference type="Proteomes" id="UP000199323"/>
    </source>
</evidence>
<dbReference type="InterPro" id="IPR006311">
    <property type="entry name" value="TAT_signal"/>
</dbReference>
<reference evidence="7 8" key="1">
    <citation type="submission" date="2016-10" db="EMBL/GenBank/DDBJ databases">
        <authorList>
            <person name="de Groot N.N."/>
        </authorList>
    </citation>
    <scope>NUCLEOTIDE SEQUENCE [LARGE SCALE GENOMIC DNA]</scope>
    <source>
        <strain evidence="7 8">CGMCC 4.3510</strain>
    </source>
</reference>
<dbReference type="Proteomes" id="UP000199323">
    <property type="component" value="Unassembled WGS sequence"/>
</dbReference>
<evidence type="ECO:0000256" key="4">
    <source>
        <dbReference type="SAM" id="MobiDB-lite"/>
    </source>
</evidence>